<keyword evidence="2" id="KW-0378">Hydrolase</keyword>
<evidence type="ECO:0000259" key="1">
    <source>
        <dbReference type="Pfam" id="PF02557"/>
    </source>
</evidence>
<organism evidence="2 3">
    <name type="scientific">Amphibacillus marinus</name>
    <dbReference type="NCBI Taxonomy" id="872970"/>
    <lineage>
        <taxon>Bacteria</taxon>
        <taxon>Bacillati</taxon>
        <taxon>Bacillota</taxon>
        <taxon>Bacilli</taxon>
        <taxon>Bacillales</taxon>
        <taxon>Bacillaceae</taxon>
        <taxon>Amphibacillus</taxon>
    </lineage>
</organism>
<keyword evidence="2" id="KW-0645">Protease</keyword>
<dbReference type="InterPro" id="IPR009045">
    <property type="entry name" value="Zn_M74/Hedgehog-like"/>
</dbReference>
<dbReference type="RefSeq" id="WP_091498187.1">
    <property type="nucleotide sequence ID" value="NZ_FODJ01000008.1"/>
</dbReference>
<dbReference type="CDD" id="cd14852">
    <property type="entry name" value="LD-carboxypeptidase"/>
    <property type="match status" value="1"/>
</dbReference>
<evidence type="ECO:0000313" key="2">
    <source>
        <dbReference type="EMBL" id="SEO48278.1"/>
    </source>
</evidence>
<dbReference type="Gene3D" id="3.30.1380.10">
    <property type="match status" value="1"/>
</dbReference>
<proteinExistence type="predicted"/>
<dbReference type="InterPro" id="IPR003709">
    <property type="entry name" value="VanY-like_core_dom"/>
</dbReference>
<dbReference type="GO" id="GO:0006508">
    <property type="term" value="P:proteolysis"/>
    <property type="evidence" value="ECO:0007669"/>
    <property type="project" value="InterPro"/>
</dbReference>
<dbReference type="InterPro" id="IPR052179">
    <property type="entry name" value="DD-CPase-like"/>
</dbReference>
<dbReference type="SUPFAM" id="SSF55166">
    <property type="entry name" value="Hedgehog/DD-peptidase"/>
    <property type="match status" value="1"/>
</dbReference>
<dbReference type="OrthoDB" id="9792074at2"/>
<keyword evidence="2" id="KW-0121">Carboxypeptidase</keyword>
<dbReference type="Proteomes" id="UP000199300">
    <property type="component" value="Unassembled WGS sequence"/>
</dbReference>
<sequence>MRYCLLLLTLLMLGGCNQTINQPLQVREFGSVKNFLHNEKNTKALAVFRKVDKNVVEVSSQSGLFVVSNPDDVDVYVNKQRQLPDGYVPPDLIEPKVAHYADSGDDRRLMRAEAAEALEALFEAATTEGLDLVAMSGYRSYDRQAIIFQNNVDRNGEEHARMFSAQPGTSEHQTGLAMDISAASASFALEQAFSNTDEGSWLAEQAHKFGFIIRYPEDKMAITGYAYEPWHVRYVGNDIAQAIYQKNLTLEEYFGYHFEEDNS</sequence>
<protein>
    <submittedName>
        <fullName evidence="2">D-alanyl-D-alanine carboxypeptidase</fullName>
    </submittedName>
</protein>
<keyword evidence="3" id="KW-1185">Reference proteome</keyword>
<dbReference type="PROSITE" id="PS51257">
    <property type="entry name" value="PROKAR_LIPOPROTEIN"/>
    <property type="match status" value="1"/>
</dbReference>
<dbReference type="STRING" id="872970.SAMN04488134_10815"/>
<reference evidence="2 3" key="1">
    <citation type="submission" date="2016-10" db="EMBL/GenBank/DDBJ databases">
        <authorList>
            <person name="de Groot N.N."/>
        </authorList>
    </citation>
    <scope>NUCLEOTIDE SEQUENCE [LARGE SCALE GENOMIC DNA]</scope>
    <source>
        <strain evidence="2 3">CGMCC 1.10434</strain>
    </source>
</reference>
<dbReference type="PANTHER" id="PTHR34385:SF1">
    <property type="entry name" value="PEPTIDOGLYCAN L-ALANYL-D-GLUTAMATE ENDOPEPTIDASE CWLK"/>
    <property type="match status" value="1"/>
</dbReference>
<dbReference type="Pfam" id="PF02557">
    <property type="entry name" value="VanY"/>
    <property type="match status" value="1"/>
</dbReference>
<dbReference type="EMBL" id="FODJ01000008">
    <property type="protein sequence ID" value="SEO48278.1"/>
    <property type="molecule type" value="Genomic_DNA"/>
</dbReference>
<gene>
    <name evidence="2" type="ORF">SAMN04488134_10815</name>
</gene>
<feature type="domain" description="D-alanyl-D-alanine carboxypeptidase-like core" evidence="1">
    <location>
        <begin position="109"/>
        <end position="236"/>
    </location>
</feature>
<accession>A0A1H8Q2P9</accession>
<dbReference type="GO" id="GO:0004180">
    <property type="term" value="F:carboxypeptidase activity"/>
    <property type="evidence" value="ECO:0007669"/>
    <property type="project" value="UniProtKB-KW"/>
</dbReference>
<dbReference type="AlphaFoldDB" id="A0A1H8Q2P9"/>
<dbReference type="PANTHER" id="PTHR34385">
    <property type="entry name" value="D-ALANYL-D-ALANINE CARBOXYPEPTIDASE"/>
    <property type="match status" value="1"/>
</dbReference>
<name>A0A1H8Q2P9_9BACI</name>
<evidence type="ECO:0000313" key="3">
    <source>
        <dbReference type="Proteomes" id="UP000199300"/>
    </source>
</evidence>
<dbReference type="InterPro" id="IPR058193">
    <property type="entry name" value="VanY/YodJ_core_dom"/>
</dbReference>